<dbReference type="Pfam" id="PF16661">
    <property type="entry name" value="Lactamase_B_6"/>
    <property type="match status" value="1"/>
</dbReference>
<sequence>MSIKIVPLGAGQDVGRSCILISFGGKNIMLDCGMHMGYNDERRFPDFSYITKNGNNINEMIDCLLISHFHLDHCGAIPYFTEMVGYDGPIYMTAPTKAICPLLLEDFRKITVDKRGDSNFFTAQMIKDSMKKVTIINLHESVKVCDDLEIKAYYAGHVLGACLFKITIGSNSIVYTGDYNMTPDRHLGAAWIDKCKPDVLITETTYATVIRESKRTREQTFLKKVHNCVLEGGKVLIPVFALGRAQELCILIESFWERMGLKIPIYFSTGMTSKANNIYKVFINWTNEKIKKNFVERNMFDFNHIKPWDSHYADNPGPMVLFASPGMLHAGTSLNVFKKWAPDPKNMVILPGYCVAGTVGNKVLAGDKIIEIDRFNKINVNLKVENLSFSAHADAKGIMQMIGMCEPKNVIFVHGEKEKMKYLARQIEDEIKIPVYYPPNGKTVTINTKRNIKVDLSVDFENSIIILRREKRIKMEQATKVLRIFFLSLLRMSR</sequence>
<dbReference type="SMART" id="SM00849">
    <property type="entry name" value="Lactamase_B"/>
    <property type="match status" value="1"/>
</dbReference>
<evidence type="ECO:0000256" key="8">
    <source>
        <dbReference type="ARBA" id="ARBA00022833"/>
    </source>
</evidence>
<evidence type="ECO:0000256" key="7">
    <source>
        <dbReference type="ARBA" id="ARBA00022801"/>
    </source>
</evidence>
<dbReference type="GO" id="GO:0004521">
    <property type="term" value="F:RNA endonuclease activity"/>
    <property type="evidence" value="ECO:0007669"/>
    <property type="project" value="TreeGrafter"/>
</dbReference>
<dbReference type="FunFam" id="3.40.50.10890:FF:000002">
    <property type="entry name" value="Integrator complex subunit 11"/>
    <property type="match status" value="1"/>
</dbReference>
<dbReference type="GO" id="GO:0005737">
    <property type="term" value="C:cytoplasm"/>
    <property type="evidence" value="ECO:0007669"/>
    <property type="project" value="UniProtKB-SubCell"/>
</dbReference>
<evidence type="ECO:0000256" key="3">
    <source>
        <dbReference type="ARBA" id="ARBA00004496"/>
    </source>
</evidence>
<evidence type="ECO:0000259" key="11">
    <source>
        <dbReference type="SMART" id="SM01027"/>
    </source>
</evidence>
<dbReference type="GO" id="GO:0005634">
    <property type="term" value="C:nucleus"/>
    <property type="evidence" value="ECO:0007669"/>
    <property type="project" value="UniProtKB-SubCell"/>
</dbReference>
<dbReference type="SMART" id="SM01027">
    <property type="entry name" value="Beta-Casp"/>
    <property type="match status" value="1"/>
</dbReference>
<evidence type="ECO:0000313" key="13">
    <source>
        <dbReference type="Proteomes" id="UP000193719"/>
    </source>
</evidence>
<organism evidence="12 13">
    <name type="scientific">Piromyces finnis</name>
    <dbReference type="NCBI Taxonomy" id="1754191"/>
    <lineage>
        <taxon>Eukaryota</taxon>
        <taxon>Fungi</taxon>
        <taxon>Fungi incertae sedis</taxon>
        <taxon>Chytridiomycota</taxon>
        <taxon>Chytridiomycota incertae sedis</taxon>
        <taxon>Neocallimastigomycetes</taxon>
        <taxon>Neocallimastigales</taxon>
        <taxon>Neocallimastigaceae</taxon>
        <taxon>Piromyces</taxon>
    </lineage>
</organism>
<protein>
    <submittedName>
        <fullName evidence="12">Cleavage and polyadenylation-specific factor 3-like protein</fullName>
    </submittedName>
</protein>
<dbReference type="CDD" id="cd16291">
    <property type="entry name" value="INTS11-like_MBL-fold"/>
    <property type="match status" value="1"/>
</dbReference>
<dbReference type="PANTHER" id="PTHR11203:SF37">
    <property type="entry name" value="INTEGRATOR COMPLEX SUBUNIT 11"/>
    <property type="match status" value="1"/>
</dbReference>
<gene>
    <name evidence="12" type="ORF">BCR36DRAFT_402569</name>
</gene>
<keyword evidence="8" id="KW-0862">Zinc</keyword>
<dbReference type="Gene3D" id="3.40.50.10890">
    <property type="match status" value="1"/>
</dbReference>
<keyword evidence="7" id="KW-0378">Hydrolase</keyword>
<keyword evidence="5" id="KW-0963">Cytoplasm</keyword>
<evidence type="ECO:0000313" key="12">
    <source>
        <dbReference type="EMBL" id="ORX56565.1"/>
    </source>
</evidence>
<dbReference type="OrthoDB" id="10249535at2759"/>
<dbReference type="PANTHER" id="PTHR11203">
    <property type="entry name" value="CLEAVAGE AND POLYADENYLATION SPECIFICITY FACTOR FAMILY MEMBER"/>
    <property type="match status" value="1"/>
</dbReference>
<proteinExistence type="inferred from homology"/>
<evidence type="ECO:0000256" key="1">
    <source>
        <dbReference type="ARBA" id="ARBA00001947"/>
    </source>
</evidence>
<keyword evidence="6" id="KW-0479">Metal-binding</keyword>
<keyword evidence="13" id="KW-1185">Reference proteome</keyword>
<dbReference type="EMBL" id="MCFH01000007">
    <property type="protein sequence ID" value="ORX56565.1"/>
    <property type="molecule type" value="Genomic_DNA"/>
</dbReference>
<evidence type="ECO:0000256" key="5">
    <source>
        <dbReference type="ARBA" id="ARBA00022490"/>
    </source>
</evidence>
<reference evidence="12 13" key="1">
    <citation type="submission" date="2016-08" db="EMBL/GenBank/DDBJ databases">
        <title>Genomes of anaerobic fungi encode conserved fungal cellulosomes for biomass hydrolysis.</title>
        <authorList>
            <consortium name="DOE Joint Genome Institute"/>
            <person name="Haitjema C.H."/>
            <person name="Gilmore S.P."/>
            <person name="Henske J.K."/>
            <person name="Solomon K.V."/>
            <person name="De Groot R."/>
            <person name="Kuo A."/>
            <person name="Mondo S.J."/>
            <person name="Salamov A.A."/>
            <person name="Labutti K."/>
            <person name="Zhao Z."/>
            <person name="Chiniquy J."/>
            <person name="Barry K."/>
            <person name="Brewer H.M."/>
            <person name="Purvine S.O."/>
            <person name="Wright A.T."/>
            <person name="Boxma B."/>
            <person name="Van Alen T."/>
            <person name="Hackstein J.H."/>
            <person name="Baker S.E."/>
            <person name="Grigoriev I.V."/>
            <person name="O'Malley M.A."/>
        </authorList>
    </citation>
    <scope>NUCLEOTIDE SEQUENCE [LARGE SCALE GENOMIC DNA]</scope>
    <source>
        <strain evidence="13">finn</strain>
    </source>
</reference>
<reference evidence="12 13" key="2">
    <citation type="submission" date="2016-08" db="EMBL/GenBank/DDBJ databases">
        <title>Pervasive Adenine N6-methylation of Active Genes in Fungi.</title>
        <authorList>
            <consortium name="DOE Joint Genome Institute"/>
            <person name="Mondo S.J."/>
            <person name="Dannebaum R.O."/>
            <person name="Kuo R.C."/>
            <person name="Labutti K."/>
            <person name="Haridas S."/>
            <person name="Kuo A."/>
            <person name="Salamov A."/>
            <person name="Ahrendt S.R."/>
            <person name="Lipzen A."/>
            <person name="Sullivan W."/>
            <person name="Andreopoulos W.B."/>
            <person name="Clum A."/>
            <person name="Lindquist E."/>
            <person name="Daum C."/>
            <person name="Ramamoorthy G.K."/>
            <person name="Gryganskyi A."/>
            <person name="Culley D."/>
            <person name="Magnuson J.K."/>
            <person name="James T.Y."/>
            <person name="O'Malley M.A."/>
            <person name="Stajich J.E."/>
            <person name="Spatafora J.W."/>
            <person name="Visel A."/>
            <person name="Grigoriev I.V."/>
        </authorList>
    </citation>
    <scope>NUCLEOTIDE SEQUENCE [LARGE SCALE GENOMIC DNA]</scope>
    <source>
        <strain evidence="13">finn</strain>
    </source>
</reference>
<dbReference type="InterPro" id="IPR011108">
    <property type="entry name" value="RMMBL"/>
</dbReference>
<dbReference type="InterPro" id="IPR001279">
    <property type="entry name" value="Metallo-B-lactamas"/>
</dbReference>
<evidence type="ECO:0000256" key="6">
    <source>
        <dbReference type="ARBA" id="ARBA00022723"/>
    </source>
</evidence>
<dbReference type="STRING" id="1754191.A0A1Y1VIE9"/>
<dbReference type="SUPFAM" id="SSF56281">
    <property type="entry name" value="Metallo-hydrolase/oxidoreductase"/>
    <property type="match status" value="1"/>
</dbReference>
<evidence type="ECO:0000256" key="4">
    <source>
        <dbReference type="ARBA" id="ARBA00007093"/>
    </source>
</evidence>
<dbReference type="InterPro" id="IPR041897">
    <property type="entry name" value="INTS11-like_MBL-fold"/>
</dbReference>
<dbReference type="Pfam" id="PF10996">
    <property type="entry name" value="Beta-Casp"/>
    <property type="match status" value="1"/>
</dbReference>
<dbReference type="FunFam" id="3.60.15.10:FF:000028">
    <property type="entry name" value="Integrator complex subunit 11 isoform X3"/>
    <property type="match status" value="1"/>
</dbReference>
<comment type="cofactor">
    <cofactor evidence="1">
        <name>Zn(2+)</name>
        <dbReference type="ChEBI" id="CHEBI:29105"/>
    </cofactor>
</comment>
<comment type="similarity">
    <text evidence="4">Belongs to the metallo-beta-lactamase superfamily. RNA-metabolizing metallo-beta-lactamase-like family. INTS11 subfamily.</text>
</comment>
<dbReference type="AlphaFoldDB" id="A0A1Y1VIE9"/>
<dbReference type="InterPro" id="IPR036866">
    <property type="entry name" value="RibonucZ/Hydroxyglut_hydro"/>
</dbReference>
<feature type="domain" description="Beta-Casp" evidence="11">
    <location>
        <begin position="245"/>
        <end position="363"/>
    </location>
</feature>
<dbReference type="GO" id="GO:0016180">
    <property type="term" value="P:snRNA processing"/>
    <property type="evidence" value="ECO:0007669"/>
    <property type="project" value="TreeGrafter"/>
</dbReference>
<comment type="caution">
    <text evidence="12">The sequence shown here is derived from an EMBL/GenBank/DDBJ whole genome shotgun (WGS) entry which is preliminary data.</text>
</comment>
<comment type="subcellular location">
    <subcellularLocation>
        <location evidence="3">Cytoplasm</location>
    </subcellularLocation>
    <subcellularLocation>
        <location evidence="2">Nucleus</location>
    </subcellularLocation>
</comment>
<accession>A0A1Y1VIE9</accession>
<name>A0A1Y1VIE9_9FUNG</name>
<dbReference type="Pfam" id="PF07521">
    <property type="entry name" value="RMMBL"/>
    <property type="match status" value="1"/>
</dbReference>
<dbReference type="GO" id="GO:0016787">
    <property type="term" value="F:hydrolase activity"/>
    <property type="evidence" value="ECO:0007669"/>
    <property type="project" value="UniProtKB-KW"/>
</dbReference>
<dbReference type="Proteomes" id="UP000193719">
    <property type="component" value="Unassembled WGS sequence"/>
</dbReference>
<dbReference type="InterPro" id="IPR022712">
    <property type="entry name" value="Beta_Casp"/>
</dbReference>
<feature type="domain" description="Metallo-beta-lactamase" evidence="10">
    <location>
        <begin position="15"/>
        <end position="233"/>
    </location>
</feature>
<keyword evidence="9" id="KW-0539">Nucleus</keyword>
<dbReference type="Gene3D" id="3.60.15.10">
    <property type="entry name" value="Ribonuclease Z/Hydroxyacylglutathione hydrolase-like"/>
    <property type="match status" value="1"/>
</dbReference>
<dbReference type="GO" id="GO:0046872">
    <property type="term" value="F:metal ion binding"/>
    <property type="evidence" value="ECO:0007669"/>
    <property type="project" value="UniProtKB-KW"/>
</dbReference>
<dbReference type="InterPro" id="IPR050698">
    <property type="entry name" value="MBL"/>
</dbReference>
<evidence type="ECO:0000259" key="10">
    <source>
        <dbReference type="SMART" id="SM00849"/>
    </source>
</evidence>
<evidence type="ECO:0000256" key="2">
    <source>
        <dbReference type="ARBA" id="ARBA00004123"/>
    </source>
</evidence>
<evidence type="ECO:0000256" key="9">
    <source>
        <dbReference type="ARBA" id="ARBA00023242"/>
    </source>
</evidence>